<dbReference type="Pfam" id="PF01656">
    <property type="entry name" value="CbiA"/>
    <property type="match status" value="1"/>
</dbReference>
<feature type="compositionally biased region" description="Basic and acidic residues" evidence="1">
    <location>
        <begin position="374"/>
        <end position="386"/>
    </location>
</feature>
<feature type="region of interest" description="Disordered" evidence="1">
    <location>
        <begin position="195"/>
        <end position="214"/>
    </location>
</feature>
<protein>
    <submittedName>
        <fullName evidence="3">P-loop NTPase</fullName>
    </submittedName>
</protein>
<feature type="domain" description="CobQ/CobB/MinD/ParA nucleotide binding" evidence="2">
    <location>
        <begin position="6"/>
        <end position="207"/>
    </location>
</feature>
<feature type="compositionally biased region" description="Acidic residues" evidence="1">
    <location>
        <begin position="254"/>
        <end position="276"/>
    </location>
</feature>
<feature type="compositionally biased region" description="Low complexity" evidence="1">
    <location>
        <begin position="286"/>
        <end position="297"/>
    </location>
</feature>
<dbReference type="InterPro" id="IPR050625">
    <property type="entry name" value="ParA/MinD_ATPase"/>
</dbReference>
<organism evidence="3 4">
    <name type="scientific">Halobium salinum</name>
    <dbReference type="NCBI Taxonomy" id="1364940"/>
    <lineage>
        <taxon>Archaea</taxon>
        <taxon>Methanobacteriati</taxon>
        <taxon>Methanobacteriota</taxon>
        <taxon>Stenosarchaea group</taxon>
        <taxon>Halobacteria</taxon>
        <taxon>Halobacteriales</taxon>
        <taxon>Haloferacaceae</taxon>
        <taxon>Halobium</taxon>
    </lineage>
</organism>
<evidence type="ECO:0000259" key="2">
    <source>
        <dbReference type="Pfam" id="PF01656"/>
    </source>
</evidence>
<dbReference type="InterPro" id="IPR002586">
    <property type="entry name" value="CobQ/CobB/MinD/ParA_Nub-bd_dom"/>
</dbReference>
<feature type="compositionally biased region" description="Low complexity" evidence="1">
    <location>
        <begin position="231"/>
        <end position="241"/>
    </location>
</feature>
<feature type="region of interest" description="Disordered" evidence="1">
    <location>
        <begin position="231"/>
        <end position="410"/>
    </location>
</feature>
<name>A0ABD5PFM3_9EURY</name>
<gene>
    <name evidence="3" type="ORF">ACFO0N_16470</name>
</gene>
<feature type="compositionally biased region" description="Basic and acidic residues" evidence="1">
    <location>
        <begin position="299"/>
        <end position="308"/>
    </location>
</feature>
<accession>A0ABD5PFM3</accession>
<sequence length="410" mass="41421">MARVYAVASAKGGVGKTATAANLAATLAAGGRRVAVVDADLGMANLAGVLGVEGEPTLHDVLAGRATPAEAAHEGPHGLSVVPGETDLAAFADADPARLREVLGEFVDYDDVVIDTGGGLSHDSVLPLGLADEVLLVSTTDATAIGDTEKTREVTERLDGDVRGLVLTRSDDDPAAEAAADRVAADRLVTVPEDPAVSTAAGRGEPLTVYDPDGPAASAYRELATDLADGDLAGGDALAGDEPATTVEETPANEADEVDETDETDEADDSGDDAGTEDAPAPREQSTTATSVLAAATGDIERIERVDAEADAEASETAAETESGEPGGSSESDESGSSSDTDGVLVPDAEADAPETTEAADPASTVTETALVEEAERIEAEARVAEDEAEEDAESEKADGDRGFLGRLLG</sequence>
<keyword evidence="4" id="KW-1185">Reference proteome</keyword>
<reference evidence="3 4" key="1">
    <citation type="journal article" date="2019" name="Int. J. Syst. Evol. Microbiol.">
        <title>The Global Catalogue of Microorganisms (GCM) 10K type strain sequencing project: providing services to taxonomists for standard genome sequencing and annotation.</title>
        <authorList>
            <consortium name="The Broad Institute Genomics Platform"/>
            <consortium name="The Broad Institute Genome Sequencing Center for Infectious Disease"/>
            <person name="Wu L."/>
            <person name="Ma J."/>
        </authorList>
    </citation>
    <scope>NUCLEOTIDE SEQUENCE [LARGE SCALE GENOMIC DNA]</scope>
    <source>
        <strain evidence="3 4">CGMCC 1.12553</strain>
    </source>
</reference>
<dbReference type="EMBL" id="JBHSDS010000008">
    <property type="protein sequence ID" value="MFC4359538.1"/>
    <property type="molecule type" value="Genomic_DNA"/>
</dbReference>
<dbReference type="RefSeq" id="WP_267621657.1">
    <property type="nucleotide sequence ID" value="NZ_JAODIW010000006.1"/>
</dbReference>
<dbReference type="AlphaFoldDB" id="A0ABD5PFM3"/>
<feature type="compositionally biased region" description="Low complexity" evidence="1">
    <location>
        <begin position="356"/>
        <end position="372"/>
    </location>
</feature>
<evidence type="ECO:0000313" key="4">
    <source>
        <dbReference type="Proteomes" id="UP001595921"/>
    </source>
</evidence>
<feature type="compositionally biased region" description="Basic and acidic residues" evidence="1">
    <location>
        <begin position="395"/>
        <end position="404"/>
    </location>
</feature>
<proteinExistence type="predicted"/>
<dbReference type="PANTHER" id="PTHR43384">
    <property type="entry name" value="SEPTUM SITE-DETERMINING PROTEIN MIND HOMOLOG, CHLOROPLASTIC-RELATED"/>
    <property type="match status" value="1"/>
</dbReference>
<dbReference type="SUPFAM" id="SSF52540">
    <property type="entry name" value="P-loop containing nucleoside triphosphate hydrolases"/>
    <property type="match status" value="1"/>
</dbReference>
<dbReference type="Proteomes" id="UP001595921">
    <property type="component" value="Unassembled WGS sequence"/>
</dbReference>
<dbReference type="InterPro" id="IPR027417">
    <property type="entry name" value="P-loop_NTPase"/>
</dbReference>
<evidence type="ECO:0000256" key="1">
    <source>
        <dbReference type="SAM" id="MobiDB-lite"/>
    </source>
</evidence>
<dbReference type="Gene3D" id="3.40.50.300">
    <property type="entry name" value="P-loop containing nucleotide triphosphate hydrolases"/>
    <property type="match status" value="1"/>
</dbReference>
<evidence type="ECO:0000313" key="3">
    <source>
        <dbReference type="EMBL" id="MFC4359538.1"/>
    </source>
</evidence>
<dbReference type="PANTHER" id="PTHR43384:SF10">
    <property type="entry name" value="ATPASE INVOLVED IN CHROMOSOME PARTITIONING, PARA_MIND FAMILY"/>
    <property type="match status" value="1"/>
</dbReference>
<comment type="caution">
    <text evidence="3">The sequence shown here is derived from an EMBL/GenBank/DDBJ whole genome shotgun (WGS) entry which is preliminary data.</text>
</comment>